<proteinExistence type="predicted"/>
<accession>A0ABY7TSV4</accession>
<gene>
    <name evidence="2" type="ORF">PQ457_10060</name>
</gene>
<keyword evidence="1" id="KW-1133">Transmembrane helix</keyword>
<organism evidence="2 3">
    <name type="scientific">Novosphingobium humi</name>
    <dbReference type="NCBI Taxonomy" id="2282397"/>
    <lineage>
        <taxon>Bacteria</taxon>
        <taxon>Pseudomonadati</taxon>
        <taxon>Pseudomonadota</taxon>
        <taxon>Alphaproteobacteria</taxon>
        <taxon>Sphingomonadales</taxon>
        <taxon>Sphingomonadaceae</taxon>
        <taxon>Novosphingobium</taxon>
    </lineage>
</organism>
<sequence length="79" mass="8520">MAADMSPLANFAPHGARSAFDAISMLVVMALATFVEALPHLIQLVGLGVVILTAAEKLIALGWIRNPKRPRKEQSDDPR</sequence>
<dbReference type="Proteomes" id="UP001218231">
    <property type="component" value="Chromosome"/>
</dbReference>
<feature type="transmembrane region" description="Helical" evidence="1">
    <location>
        <begin position="44"/>
        <end position="64"/>
    </location>
</feature>
<keyword evidence="1" id="KW-0472">Membrane</keyword>
<evidence type="ECO:0000256" key="1">
    <source>
        <dbReference type="SAM" id="Phobius"/>
    </source>
</evidence>
<evidence type="ECO:0000313" key="2">
    <source>
        <dbReference type="EMBL" id="WCT76294.1"/>
    </source>
</evidence>
<protein>
    <submittedName>
        <fullName evidence="2">Uncharacterized protein</fullName>
    </submittedName>
</protein>
<keyword evidence="1" id="KW-0812">Transmembrane</keyword>
<dbReference type="EMBL" id="CP117417">
    <property type="protein sequence ID" value="WCT76294.1"/>
    <property type="molecule type" value="Genomic_DNA"/>
</dbReference>
<keyword evidence="3" id="KW-1185">Reference proteome</keyword>
<evidence type="ECO:0000313" key="3">
    <source>
        <dbReference type="Proteomes" id="UP001218231"/>
    </source>
</evidence>
<dbReference type="RefSeq" id="WP_273616745.1">
    <property type="nucleotide sequence ID" value="NZ_CP103868.1"/>
</dbReference>
<name>A0ABY7TSV4_9SPHN</name>
<reference evidence="2 3" key="1">
    <citation type="submission" date="2023-02" db="EMBL/GenBank/DDBJ databases">
        <title>Genome sequence of Novosphingobium humi KACC 19094.</title>
        <authorList>
            <person name="Kim S."/>
            <person name="Heo J."/>
            <person name="Kwon S.-W."/>
        </authorList>
    </citation>
    <scope>NUCLEOTIDE SEQUENCE [LARGE SCALE GENOMIC DNA]</scope>
    <source>
        <strain evidence="2 3">KACC 19094</strain>
    </source>
</reference>